<evidence type="ECO:0000313" key="6">
    <source>
        <dbReference type="EMBL" id="SAL97049.1"/>
    </source>
</evidence>
<proteinExistence type="inferred from homology"/>
<evidence type="ECO:0000256" key="3">
    <source>
        <dbReference type="ARBA" id="ARBA00023172"/>
    </source>
</evidence>
<dbReference type="InterPro" id="IPR042525">
    <property type="entry name" value="Rad52_Rad59_Rad22_sf"/>
</dbReference>
<dbReference type="AlphaFoldDB" id="A0A168LLL5"/>
<dbReference type="InParanoid" id="A0A168LLL5"/>
<keyword evidence="4" id="KW-0234">DNA repair</keyword>
<dbReference type="EMBL" id="LT551507">
    <property type="protein sequence ID" value="SAL97049.1"/>
    <property type="molecule type" value="Genomic_DNA"/>
</dbReference>
<dbReference type="InterPro" id="IPR007232">
    <property type="entry name" value="Rad52_Rad59_Rad22"/>
</dbReference>
<organism evidence="6">
    <name type="scientific">Absidia glauca</name>
    <name type="common">Pin mould</name>
    <dbReference type="NCBI Taxonomy" id="4829"/>
    <lineage>
        <taxon>Eukaryota</taxon>
        <taxon>Fungi</taxon>
        <taxon>Fungi incertae sedis</taxon>
        <taxon>Mucoromycota</taxon>
        <taxon>Mucoromycotina</taxon>
        <taxon>Mucoromycetes</taxon>
        <taxon>Mucorales</taxon>
        <taxon>Cunninghamellaceae</taxon>
        <taxon>Absidia</taxon>
    </lineage>
</organism>
<evidence type="ECO:0000256" key="4">
    <source>
        <dbReference type="ARBA" id="ARBA00023204"/>
    </source>
</evidence>
<comment type="similarity">
    <text evidence="1">Belongs to the RAD52 family.</text>
</comment>
<dbReference type="GO" id="GO:0003697">
    <property type="term" value="F:single-stranded DNA binding"/>
    <property type="evidence" value="ECO:0007669"/>
    <property type="project" value="UniProtKB-ARBA"/>
</dbReference>
<reference evidence="6" key="1">
    <citation type="submission" date="2016-04" db="EMBL/GenBank/DDBJ databases">
        <authorList>
            <person name="Evans L.H."/>
            <person name="Alamgir A."/>
            <person name="Owens N."/>
            <person name="Weber N.D."/>
            <person name="Virtaneva K."/>
            <person name="Barbian K."/>
            <person name="Babar A."/>
            <person name="Rosenke K."/>
        </authorList>
    </citation>
    <scope>NUCLEOTIDE SEQUENCE [LARGE SCALE GENOMIC DNA]</scope>
    <source>
        <strain evidence="6">CBS 101.48</strain>
    </source>
</reference>
<dbReference type="GO" id="GO:0006312">
    <property type="term" value="P:mitotic recombination"/>
    <property type="evidence" value="ECO:0007669"/>
    <property type="project" value="TreeGrafter"/>
</dbReference>
<keyword evidence="7" id="KW-1185">Reference proteome</keyword>
<accession>A0A168LLL5</accession>
<evidence type="ECO:0000256" key="2">
    <source>
        <dbReference type="ARBA" id="ARBA00022763"/>
    </source>
</evidence>
<dbReference type="OMA" id="FQNEPNE"/>
<dbReference type="SUPFAM" id="SSF54768">
    <property type="entry name" value="dsRNA-binding domain-like"/>
    <property type="match status" value="1"/>
</dbReference>
<evidence type="ECO:0008006" key="8">
    <source>
        <dbReference type="Google" id="ProtNLM"/>
    </source>
</evidence>
<gene>
    <name evidence="6" type="primary">ABSGL_02507.1 scaffold 3452</name>
</gene>
<dbReference type="STRING" id="4829.A0A168LLL5"/>
<dbReference type="PANTHER" id="PTHR12132">
    <property type="entry name" value="DNA REPAIR AND RECOMBINATION PROTEIN RAD52, RAD59"/>
    <property type="match status" value="1"/>
</dbReference>
<sequence>MNDSLSIDEKLRQCLGPEWISSRSGFNGAKVMYLEGKTAINLANEVFGYNGWSSEIRHSVVDFVEETNDGRVHLGIATTVRVTLKDGTFHEDTGYGVAENAKGKAAAYEKARKESATDGLKRAIRMFGNALGNCIYDKNYLRNIVNMGKPGVPFIPFDLYRQEHIRKVIRAEMEATSEPVAVQKQQQQQLSKKPAIPVTKQASNATPPSKPASHPIPAVTSSSTTPKPPIPLIKTEPSNSTATTPPAKRQLDDEMFVEDSFIIDDEDDAFYADIVETEVDDKVDIELLEQAMLESNPSATTSSALKRQKQQ</sequence>
<name>A0A168LLL5_ABSGL</name>
<dbReference type="InterPro" id="IPR041247">
    <property type="entry name" value="Rad52_fam"/>
</dbReference>
<dbReference type="FunCoup" id="A0A168LLL5">
    <property type="interactions" value="431"/>
</dbReference>
<dbReference type="GO" id="GO:0005634">
    <property type="term" value="C:nucleus"/>
    <property type="evidence" value="ECO:0007669"/>
    <property type="project" value="TreeGrafter"/>
</dbReference>
<evidence type="ECO:0000256" key="1">
    <source>
        <dbReference type="ARBA" id="ARBA00006638"/>
    </source>
</evidence>
<dbReference type="FunFam" id="3.30.390.80:FF:000001">
    <property type="entry name" value="DNA repair protein RAD52 homolog"/>
    <property type="match status" value="1"/>
</dbReference>
<feature type="region of interest" description="Disordered" evidence="5">
    <location>
        <begin position="177"/>
        <end position="251"/>
    </location>
</feature>
<dbReference type="Proteomes" id="UP000078561">
    <property type="component" value="Unassembled WGS sequence"/>
</dbReference>
<evidence type="ECO:0000256" key="5">
    <source>
        <dbReference type="SAM" id="MobiDB-lite"/>
    </source>
</evidence>
<protein>
    <recommendedName>
        <fullName evidence="8">DNA repair and recombination protein RAD52</fullName>
    </recommendedName>
</protein>
<dbReference type="GO" id="GO:0000724">
    <property type="term" value="P:double-strand break repair via homologous recombination"/>
    <property type="evidence" value="ECO:0007669"/>
    <property type="project" value="TreeGrafter"/>
</dbReference>
<dbReference type="OrthoDB" id="206565at2759"/>
<keyword evidence="3" id="KW-0233">DNA recombination</keyword>
<evidence type="ECO:0000313" key="7">
    <source>
        <dbReference type="Proteomes" id="UP000078561"/>
    </source>
</evidence>
<keyword evidence="2" id="KW-0227">DNA damage</keyword>
<dbReference type="Pfam" id="PF04098">
    <property type="entry name" value="Rad52_Rad22"/>
    <property type="match status" value="1"/>
</dbReference>
<dbReference type="PANTHER" id="PTHR12132:SF1">
    <property type="entry name" value="DNA REPAIR PROTEIN RAD52 HOMOLOG"/>
    <property type="match status" value="1"/>
</dbReference>
<dbReference type="Gene3D" id="3.30.390.80">
    <property type="entry name" value="DNA repair protein Rad52/59/22"/>
    <property type="match status" value="1"/>
</dbReference>
<dbReference type="GO" id="GO:0045002">
    <property type="term" value="P:double-strand break repair via single-strand annealing"/>
    <property type="evidence" value="ECO:0007669"/>
    <property type="project" value="TreeGrafter"/>
</dbReference>